<dbReference type="KEGG" id="tng:GSTEN00020164G001"/>
<dbReference type="GO" id="GO:0061484">
    <property type="term" value="P:hematopoietic stem cell homeostasis"/>
    <property type="evidence" value="ECO:0007669"/>
    <property type="project" value="UniProtKB-ARBA"/>
</dbReference>
<dbReference type="CDD" id="cd14277">
    <property type="entry name" value="UBA_UBP2_like"/>
    <property type="match status" value="1"/>
</dbReference>
<dbReference type="PANTHER" id="PTHR16308:SF19">
    <property type="entry name" value="UBIQUITIN-ASSOCIATED PROTEIN 2"/>
    <property type="match status" value="1"/>
</dbReference>
<evidence type="ECO:0000256" key="9">
    <source>
        <dbReference type="SAM" id="MobiDB-lite"/>
    </source>
</evidence>
<dbReference type="AlphaFoldDB" id="Q4SD74"/>
<feature type="region of interest" description="Disordered" evidence="9">
    <location>
        <begin position="558"/>
        <end position="617"/>
    </location>
</feature>
<evidence type="ECO:0000256" key="8">
    <source>
        <dbReference type="ARBA" id="ARBA00023242"/>
    </source>
</evidence>
<keyword evidence="4" id="KW-0158">Chromosome</keyword>
<dbReference type="SMART" id="SM00165">
    <property type="entry name" value="UBA"/>
    <property type="match status" value="1"/>
</dbReference>
<dbReference type="Gene3D" id="1.10.8.10">
    <property type="entry name" value="DNA helicase RuvA subunit, C-terminal domain"/>
    <property type="match status" value="1"/>
</dbReference>
<dbReference type="InterPro" id="IPR051833">
    <property type="entry name" value="TC-DDR_regulator"/>
</dbReference>
<evidence type="ECO:0000256" key="1">
    <source>
        <dbReference type="ARBA" id="ARBA00004123"/>
    </source>
</evidence>
<feature type="compositionally biased region" description="Low complexity" evidence="9">
    <location>
        <begin position="330"/>
        <end position="343"/>
    </location>
</feature>
<accession>Q4SD74</accession>
<evidence type="ECO:0000256" key="2">
    <source>
        <dbReference type="ARBA" id="ARBA00004286"/>
    </source>
</evidence>
<feature type="compositionally biased region" description="Low complexity" evidence="9">
    <location>
        <begin position="584"/>
        <end position="617"/>
    </location>
</feature>
<keyword evidence="5" id="KW-0488">Methylation</keyword>
<dbReference type="InterPro" id="IPR009060">
    <property type="entry name" value="UBA-like_sf"/>
</dbReference>
<feature type="region of interest" description="Disordered" evidence="9">
    <location>
        <begin position="445"/>
        <end position="466"/>
    </location>
</feature>
<name>Q4SD74_TETNG</name>
<dbReference type="InterPro" id="IPR022166">
    <property type="entry name" value="UBAP2/Lig"/>
</dbReference>
<dbReference type="GO" id="GO:0005737">
    <property type="term" value="C:cytoplasm"/>
    <property type="evidence" value="ECO:0007669"/>
    <property type="project" value="UniProtKB-SubCell"/>
</dbReference>
<feature type="compositionally biased region" description="Low complexity" evidence="9">
    <location>
        <begin position="511"/>
        <end position="537"/>
    </location>
</feature>
<reference evidence="11" key="1">
    <citation type="journal article" date="2004" name="Nature">
        <title>Genome duplication in the teleost fish Tetraodon nigroviridis reveals the early vertebrate proto-karyotype.</title>
        <authorList>
            <person name="Jaillon O."/>
            <person name="Aury J.-M."/>
            <person name="Brunet F."/>
            <person name="Petit J.-L."/>
            <person name="Stange-Thomann N."/>
            <person name="Mauceli E."/>
            <person name="Bouneau L."/>
            <person name="Fischer C."/>
            <person name="Ozouf-Costaz C."/>
            <person name="Bernot A."/>
            <person name="Nicaud S."/>
            <person name="Jaffe D."/>
            <person name="Fisher S."/>
            <person name="Lutfalla G."/>
            <person name="Dossat C."/>
            <person name="Segurens B."/>
            <person name="Dasilva C."/>
            <person name="Salanoubat M."/>
            <person name="Levy M."/>
            <person name="Boudet N."/>
            <person name="Castellano S."/>
            <person name="Anthouard V."/>
            <person name="Jubin C."/>
            <person name="Castelli V."/>
            <person name="Katinka M."/>
            <person name="Vacherie B."/>
            <person name="Biemont C."/>
            <person name="Skalli Z."/>
            <person name="Cattolico L."/>
            <person name="Poulain J."/>
            <person name="De Berardinis V."/>
            <person name="Cruaud C."/>
            <person name="Duprat S."/>
            <person name="Brottier P."/>
            <person name="Coutanceau J.-P."/>
            <person name="Gouzy J."/>
            <person name="Parra G."/>
            <person name="Lardier G."/>
            <person name="Chapple C."/>
            <person name="McKernan K.J."/>
            <person name="McEwan P."/>
            <person name="Bosak S."/>
            <person name="Kellis M."/>
            <person name="Volff J.-N."/>
            <person name="Guigo R."/>
            <person name="Zody M.C."/>
            <person name="Mesirov J."/>
            <person name="Lindblad-Toh K."/>
            <person name="Birren B."/>
            <person name="Nusbaum C."/>
            <person name="Kahn D."/>
            <person name="Robinson-Rechavi M."/>
            <person name="Laudet V."/>
            <person name="Schachter V."/>
            <person name="Quetier F."/>
            <person name="Saurin W."/>
            <person name="Scarpelli C."/>
            <person name="Wincker P."/>
            <person name="Lander E.S."/>
            <person name="Weissenbach J."/>
            <person name="Roest Crollius H."/>
        </authorList>
    </citation>
    <scope>NUCLEOTIDE SEQUENCE [LARGE SCALE GENOMIC DNA]</scope>
</reference>
<comment type="subcellular location">
    <subcellularLocation>
        <location evidence="2">Chromosome</location>
    </subcellularLocation>
    <subcellularLocation>
        <location evidence="3">Cytoplasm</location>
    </subcellularLocation>
    <subcellularLocation>
        <location evidence="1">Nucleus</location>
    </subcellularLocation>
</comment>
<dbReference type="FunFam" id="1.10.8.10:FF:000004">
    <property type="entry name" value="ubiquitin-associated protein 2-like isoform X1"/>
    <property type="match status" value="1"/>
</dbReference>
<feature type="region of interest" description="Disordered" evidence="9">
    <location>
        <begin position="1"/>
        <end position="29"/>
    </location>
</feature>
<evidence type="ECO:0000259" key="10">
    <source>
        <dbReference type="SMART" id="SM00165"/>
    </source>
</evidence>
<feature type="region of interest" description="Disordered" evidence="9">
    <location>
        <begin position="330"/>
        <end position="368"/>
    </location>
</feature>
<sequence>MMSSLGNDKAQGPREKALAPATHTPQPQKQIQATAEQIRLAQVIYDKSDADFEDKVNQLMEVTGKNQDECMVALHDCNEDVGRAINFLLESTSDMVNNIPATSYLRQLTAGNEEILMLQTGLVAASSWTFNPADYPSEAGTGATQTEAWDTAANNSSDGTGESWHQMGFCGPLPEGSHVCPFTLTPPTLFFFFLHQSPGETPWKTGHLRTGVRTLASQRLKCSLPRVHLPLRTISPLGKVVGSGSRFRGLGPGQKGSGQRRRSDTRTAQGSRPGPSPVVSVQPPRQQPGQQQFHRSTAELGNIRTSASLVQLGPEAFGIEQHLTSTAGSATAAGAKASAPSTGLDPQGGSTQQQRGPLKAQKRRIPPASKAGHRIALARHLGLLHPHFSLVNFALGPLPRQIPSTAVEMPGSADIPGLNLQFGALDFGSESALTEFGGADNCAKAASRESTPAPTSAPASMAAGAQSQTSLYSKPLSESLGGPLSVALPLSTSEAAYHSSVALPNLAPSSIGSGSPANPPSSSSSAVSSNSSVPSSSHFSTVGGAYDGAISPHTRLAFSHGKESTGPVMNGLNGVRTSAALDGSSSSSTPKADSPSRSISANGHAAPSSHALSAHSSSALANLAPDLPSASQLTSLNR</sequence>
<keyword evidence="8" id="KW-0539">Nucleus</keyword>
<evidence type="ECO:0000256" key="7">
    <source>
        <dbReference type="ARBA" id="ARBA00022553"/>
    </source>
</evidence>
<proteinExistence type="predicted"/>
<evidence type="ECO:0000256" key="6">
    <source>
        <dbReference type="ARBA" id="ARBA00022490"/>
    </source>
</evidence>
<keyword evidence="6" id="KW-0963">Cytoplasm</keyword>
<keyword evidence="7" id="KW-0597">Phosphoprotein</keyword>
<feature type="region of interest" description="Disordered" evidence="9">
    <location>
        <begin position="511"/>
        <end position="539"/>
    </location>
</feature>
<dbReference type="GO" id="GO:0005634">
    <property type="term" value="C:nucleus"/>
    <property type="evidence" value="ECO:0007669"/>
    <property type="project" value="UniProtKB-SubCell"/>
</dbReference>
<evidence type="ECO:0000256" key="5">
    <source>
        <dbReference type="ARBA" id="ARBA00022481"/>
    </source>
</evidence>
<feature type="region of interest" description="Disordered" evidence="9">
    <location>
        <begin position="238"/>
        <end position="294"/>
    </location>
</feature>
<organism evidence="11">
    <name type="scientific">Tetraodon nigroviridis</name>
    <name type="common">Spotted green pufferfish</name>
    <name type="synonym">Chelonodon nigroviridis</name>
    <dbReference type="NCBI Taxonomy" id="99883"/>
    <lineage>
        <taxon>Eukaryota</taxon>
        <taxon>Metazoa</taxon>
        <taxon>Chordata</taxon>
        <taxon>Craniata</taxon>
        <taxon>Vertebrata</taxon>
        <taxon>Euteleostomi</taxon>
        <taxon>Actinopterygii</taxon>
        <taxon>Neopterygii</taxon>
        <taxon>Teleostei</taxon>
        <taxon>Neoteleostei</taxon>
        <taxon>Acanthomorphata</taxon>
        <taxon>Eupercaria</taxon>
        <taxon>Tetraodontiformes</taxon>
        <taxon>Tetradontoidea</taxon>
        <taxon>Tetraodontidae</taxon>
        <taxon>Tetraodon</taxon>
    </lineage>
</organism>
<dbReference type="EMBL" id="CAAE01014642">
    <property type="protein sequence ID" value="CAG01408.1"/>
    <property type="molecule type" value="Genomic_DNA"/>
</dbReference>
<reference evidence="11" key="2">
    <citation type="submission" date="2004-02" db="EMBL/GenBank/DDBJ databases">
        <authorList>
            <consortium name="Genoscope"/>
            <consortium name="Whitehead Institute Centre for Genome Research"/>
        </authorList>
    </citation>
    <scope>NUCLEOTIDE SEQUENCE</scope>
</reference>
<gene>
    <name evidence="11" type="ORF">GSTENG00020164001</name>
</gene>
<evidence type="ECO:0000256" key="3">
    <source>
        <dbReference type="ARBA" id="ARBA00004496"/>
    </source>
</evidence>
<dbReference type="GO" id="GO:0005694">
    <property type="term" value="C:chromosome"/>
    <property type="evidence" value="ECO:0007669"/>
    <property type="project" value="UniProtKB-SubCell"/>
</dbReference>
<feature type="domain" description="UBA" evidence="10">
    <location>
        <begin position="52"/>
        <end position="90"/>
    </location>
</feature>
<comment type="caution">
    <text evidence="11">The sequence shown here is derived from an EMBL/GenBank/DDBJ whole genome shotgun (WGS) entry which is preliminary data.</text>
</comment>
<dbReference type="InterPro" id="IPR015940">
    <property type="entry name" value="UBA"/>
</dbReference>
<dbReference type="PANTHER" id="PTHR16308">
    <property type="entry name" value="UBIQUITIN ASSOCIATED PROTEIN 2-LIKE/LINGERER"/>
    <property type="match status" value="1"/>
</dbReference>
<dbReference type="OrthoDB" id="5918007at2759"/>
<dbReference type="Pfam" id="PF12478">
    <property type="entry name" value="UBAP2-Lig"/>
    <property type="match status" value="1"/>
</dbReference>
<feature type="compositionally biased region" description="Low complexity" evidence="9">
    <location>
        <begin position="448"/>
        <end position="466"/>
    </location>
</feature>
<feature type="compositionally biased region" description="Low complexity" evidence="9">
    <location>
        <begin position="269"/>
        <end position="292"/>
    </location>
</feature>
<evidence type="ECO:0000313" key="11">
    <source>
        <dbReference type="EMBL" id="CAG01408.1"/>
    </source>
</evidence>
<protein>
    <submittedName>
        <fullName evidence="11">(spotted green pufferfish) hypothetical protein</fullName>
    </submittedName>
</protein>
<evidence type="ECO:0000256" key="4">
    <source>
        <dbReference type="ARBA" id="ARBA00022454"/>
    </source>
</evidence>
<dbReference type="SUPFAM" id="SSF46934">
    <property type="entry name" value="UBA-like"/>
    <property type="match status" value="1"/>
</dbReference>